<protein>
    <submittedName>
        <fullName evidence="1">Uncharacterized protein</fullName>
    </submittedName>
</protein>
<evidence type="ECO:0000313" key="1">
    <source>
        <dbReference type="EMBL" id="QOV89772.1"/>
    </source>
</evidence>
<dbReference type="RefSeq" id="WP_206292832.1">
    <property type="nucleotide sequence ID" value="NZ_CP063458.1"/>
</dbReference>
<name>A0A7M2WX45_9BACT</name>
<dbReference type="KEGG" id="hbs:IPV69_26920"/>
<keyword evidence="2" id="KW-1185">Reference proteome</keyword>
<accession>A0A7M2WX45</accession>
<dbReference type="AlphaFoldDB" id="A0A7M2WX45"/>
<organism evidence="1 2">
    <name type="scientific">Humisphaera borealis</name>
    <dbReference type="NCBI Taxonomy" id="2807512"/>
    <lineage>
        <taxon>Bacteria</taxon>
        <taxon>Pseudomonadati</taxon>
        <taxon>Planctomycetota</taxon>
        <taxon>Phycisphaerae</taxon>
        <taxon>Tepidisphaerales</taxon>
        <taxon>Tepidisphaeraceae</taxon>
        <taxon>Humisphaera</taxon>
    </lineage>
</organism>
<sequence>MPRLLFKVEDTFLIRARGVVLVPGIVPVGGERFRIGDGLRLKRPDGTEVETAIGGLDMFTCTTKPDVPVLLKGLRKEDVPVGTEVWSVDGESAGG</sequence>
<reference evidence="1 2" key="1">
    <citation type="submission" date="2020-10" db="EMBL/GenBank/DDBJ databases">
        <title>Wide distribution of Phycisphaera-like planctomycetes from WD2101 soil group in peatlands and genome analysis of the first cultivated representative.</title>
        <authorList>
            <person name="Dedysh S.N."/>
            <person name="Beletsky A.V."/>
            <person name="Ivanova A."/>
            <person name="Kulichevskaya I.S."/>
            <person name="Suzina N.E."/>
            <person name="Philippov D.A."/>
            <person name="Rakitin A.L."/>
            <person name="Mardanov A.V."/>
            <person name="Ravin N.V."/>
        </authorList>
    </citation>
    <scope>NUCLEOTIDE SEQUENCE [LARGE SCALE GENOMIC DNA]</scope>
    <source>
        <strain evidence="1 2">M1803</strain>
    </source>
</reference>
<gene>
    <name evidence="1" type="ORF">IPV69_26920</name>
</gene>
<evidence type="ECO:0000313" key="2">
    <source>
        <dbReference type="Proteomes" id="UP000593765"/>
    </source>
</evidence>
<proteinExistence type="predicted"/>
<dbReference type="Proteomes" id="UP000593765">
    <property type="component" value="Chromosome"/>
</dbReference>
<dbReference type="EMBL" id="CP063458">
    <property type="protein sequence ID" value="QOV89772.1"/>
    <property type="molecule type" value="Genomic_DNA"/>
</dbReference>